<organism evidence="1">
    <name type="scientific">Echinostoma caproni</name>
    <dbReference type="NCBI Taxonomy" id="27848"/>
    <lineage>
        <taxon>Eukaryota</taxon>
        <taxon>Metazoa</taxon>
        <taxon>Spiralia</taxon>
        <taxon>Lophotrochozoa</taxon>
        <taxon>Platyhelminthes</taxon>
        <taxon>Trematoda</taxon>
        <taxon>Digenea</taxon>
        <taxon>Plagiorchiida</taxon>
        <taxon>Echinostomata</taxon>
        <taxon>Echinostomatoidea</taxon>
        <taxon>Echinostomatidae</taxon>
        <taxon>Echinostoma</taxon>
    </lineage>
</organism>
<protein>
    <submittedName>
        <fullName evidence="1">DNA helicase</fullName>
    </submittedName>
</protein>
<sequence>LGWILVPFHDEKGVIITNRTSDYLLQPGTPYEESVFAEDPGKEETLRSRVQNMLFGKQPQVTVRIAQPNRNQNNKLETLPDIIVGLCGYLPLMSLYWEMLGNVLFGSLSTNVKDSVYLRQVPPSCALLPYVADTPLLMEALRKKTDLVLSLLRQTQTDPIKFYMNTDYKFLAFTTREFTCPIRITG</sequence>
<dbReference type="GO" id="GO:0090251">
    <property type="term" value="P:protein localization involved in establishment of planar polarity"/>
    <property type="evidence" value="ECO:0007669"/>
    <property type="project" value="TreeGrafter"/>
</dbReference>
<dbReference type="PANTHER" id="PTHR15176:SF1">
    <property type="entry name" value="NEPHROCYSTIN-1"/>
    <property type="match status" value="1"/>
</dbReference>
<proteinExistence type="predicted"/>
<reference evidence="1" key="1">
    <citation type="submission" date="2016-06" db="UniProtKB">
        <authorList>
            <consortium name="WormBaseParasite"/>
        </authorList>
    </citation>
    <scope>IDENTIFICATION</scope>
</reference>
<dbReference type="GO" id="GO:0005737">
    <property type="term" value="C:cytoplasm"/>
    <property type="evidence" value="ECO:0007669"/>
    <property type="project" value="TreeGrafter"/>
</dbReference>
<name>A0A183ALH3_9TREM</name>
<dbReference type="AlphaFoldDB" id="A0A183ALH3"/>
<dbReference type="PANTHER" id="PTHR15176">
    <property type="entry name" value="NEPHROCYSTIN"/>
    <property type="match status" value="1"/>
</dbReference>
<dbReference type="WBParaSite" id="ECPE_0000782701-mRNA-1">
    <property type="protein sequence ID" value="ECPE_0000782701-mRNA-1"/>
    <property type="gene ID" value="ECPE_0000782701"/>
</dbReference>
<dbReference type="GO" id="GO:0005929">
    <property type="term" value="C:cilium"/>
    <property type="evidence" value="ECO:0007669"/>
    <property type="project" value="TreeGrafter"/>
</dbReference>
<evidence type="ECO:0000313" key="1">
    <source>
        <dbReference type="WBParaSite" id="ECPE_0000782701-mRNA-1"/>
    </source>
</evidence>
<accession>A0A183ALH3</accession>
<dbReference type="InterPro" id="IPR039687">
    <property type="entry name" value="NPHP1"/>
</dbReference>